<evidence type="ECO:0000256" key="3">
    <source>
        <dbReference type="ARBA" id="ARBA00022448"/>
    </source>
</evidence>
<evidence type="ECO:0000256" key="8">
    <source>
        <dbReference type="SAM" id="Phobius"/>
    </source>
</evidence>
<evidence type="ECO:0000256" key="4">
    <source>
        <dbReference type="ARBA" id="ARBA00022692"/>
    </source>
</evidence>
<dbReference type="Proteomes" id="UP000037460">
    <property type="component" value="Unassembled WGS sequence"/>
</dbReference>
<dbReference type="InterPro" id="IPR006667">
    <property type="entry name" value="SLC41_membr_dom"/>
</dbReference>
<dbReference type="Pfam" id="PF01769">
    <property type="entry name" value="MgtE"/>
    <property type="match status" value="1"/>
</dbReference>
<dbReference type="SUPFAM" id="SSF161093">
    <property type="entry name" value="MgtE membrane domain-like"/>
    <property type="match status" value="1"/>
</dbReference>
<dbReference type="AlphaFoldDB" id="A0A0M0K4B4"/>
<dbReference type="GO" id="GO:0008324">
    <property type="term" value="F:monoatomic cation transmembrane transporter activity"/>
    <property type="evidence" value="ECO:0007669"/>
    <property type="project" value="InterPro"/>
</dbReference>
<name>A0A0M0K4B4_9EUKA</name>
<evidence type="ECO:0000313" key="11">
    <source>
        <dbReference type="Proteomes" id="UP000037460"/>
    </source>
</evidence>
<dbReference type="OrthoDB" id="48232at2759"/>
<evidence type="ECO:0000256" key="2">
    <source>
        <dbReference type="ARBA" id="ARBA00009749"/>
    </source>
</evidence>
<evidence type="ECO:0000256" key="6">
    <source>
        <dbReference type="ARBA" id="ARBA00022989"/>
    </source>
</evidence>
<keyword evidence="7 8" id="KW-0472">Membrane</keyword>
<keyword evidence="11" id="KW-1185">Reference proteome</keyword>
<keyword evidence="5" id="KW-0460">Magnesium</keyword>
<reference evidence="11" key="1">
    <citation type="journal article" date="2015" name="PLoS Genet.">
        <title>Genome Sequence and Transcriptome Analyses of Chrysochromulina tobin: Metabolic Tools for Enhanced Algal Fitness in the Prominent Order Prymnesiales (Haptophyceae).</title>
        <authorList>
            <person name="Hovde B.T."/>
            <person name="Deodato C.R."/>
            <person name="Hunsperger H.M."/>
            <person name="Ryken S.A."/>
            <person name="Yost W."/>
            <person name="Jha R.K."/>
            <person name="Patterson J."/>
            <person name="Monnat R.J. Jr."/>
            <person name="Barlow S.B."/>
            <person name="Starkenburg S.R."/>
            <person name="Cattolico R.A."/>
        </authorList>
    </citation>
    <scope>NUCLEOTIDE SEQUENCE</scope>
    <source>
        <strain evidence="11">CCMP291</strain>
    </source>
</reference>
<keyword evidence="4 8" id="KW-0812">Transmembrane</keyword>
<keyword evidence="3" id="KW-0813">Transport</keyword>
<organism evidence="10 11">
    <name type="scientific">Chrysochromulina tobinii</name>
    <dbReference type="NCBI Taxonomy" id="1460289"/>
    <lineage>
        <taxon>Eukaryota</taxon>
        <taxon>Haptista</taxon>
        <taxon>Haptophyta</taxon>
        <taxon>Prymnesiophyceae</taxon>
        <taxon>Prymnesiales</taxon>
        <taxon>Chrysochromulinaceae</taxon>
        <taxon>Chrysochromulina</taxon>
    </lineage>
</organism>
<sequence length="150" mass="15762">MLVGAGGNAGNQAAVLVIRGLATGEITARNAPGYVLGEAKMAFSISVLMVGAGYVRVILFGYSQLDALAISCSLLAIVFSSVLIGSTLPLMLHRWQLDPAHAGATIQVIMDLMGVCITCLVCSIMLKGEPHSISTPEEDRLVGEYEVLQQ</sequence>
<keyword evidence="6 8" id="KW-1133">Transmembrane helix</keyword>
<evidence type="ECO:0000313" key="10">
    <source>
        <dbReference type="EMBL" id="KOO33644.1"/>
    </source>
</evidence>
<comment type="caution">
    <text evidence="10">The sequence shown here is derived from an EMBL/GenBank/DDBJ whole genome shotgun (WGS) entry which is preliminary data.</text>
</comment>
<accession>A0A0M0K4B4</accession>
<dbReference type="GO" id="GO:0016020">
    <property type="term" value="C:membrane"/>
    <property type="evidence" value="ECO:0007669"/>
    <property type="project" value="UniProtKB-SubCell"/>
</dbReference>
<gene>
    <name evidence="10" type="ORF">Ctob_010645</name>
</gene>
<feature type="transmembrane region" description="Helical" evidence="8">
    <location>
        <begin position="41"/>
        <end position="60"/>
    </location>
</feature>
<protein>
    <submittedName>
        <fullName evidence="10">Mg2+ transporter-e family</fullName>
    </submittedName>
</protein>
<comment type="similarity">
    <text evidence="2">Belongs to the SLC41A transporter family.</text>
</comment>
<evidence type="ECO:0000256" key="1">
    <source>
        <dbReference type="ARBA" id="ARBA00004141"/>
    </source>
</evidence>
<feature type="transmembrane region" description="Helical" evidence="8">
    <location>
        <begin position="104"/>
        <end position="126"/>
    </location>
</feature>
<evidence type="ECO:0000259" key="9">
    <source>
        <dbReference type="Pfam" id="PF01769"/>
    </source>
</evidence>
<dbReference type="PANTHER" id="PTHR41394:SF5">
    <property type="entry name" value="SLC41A_MGTE INTEGRAL MEMBRANE DOMAIN-CONTAINING PROTEIN"/>
    <property type="match status" value="1"/>
</dbReference>
<dbReference type="EMBL" id="JWZX01001464">
    <property type="protein sequence ID" value="KOO33644.1"/>
    <property type="molecule type" value="Genomic_DNA"/>
</dbReference>
<dbReference type="PANTHER" id="PTHR41394">
    <property type="entry name" value="MAGNESIUM TRANSPORTER MGTE"/>
    <property type="match status" value="1"/>
</dbReference>
<dbReference type="Gene3D" id="1.10.357.20">
    <property type="entry name" value="SLC41 divalent cation transporters, integral membrane domain"/>
    <property type="match status" value="1"/>
</dbReference>
<feature type="transmembrane region" description="Helical" evidence="8">
    <location>
        <begin position="67"/>
        <end position="92"/>
    </location>
</feature>
<dbReference type="InterPro" id="IPR036739">
    <property type="entry name" value="SLC41_membr_dom_sf"/>
</dbReference>
<feature type="domain" description="SLC41A/MgtE integral membrane" evidence="9">
    <location>
        <begin position="1"/>
        <end position="120"/>
    </location>
</feature>
<proteinExistence type="inferred from homology"/>
<comment type="subcellular location">
    <subcellularLocation>
        <location evidence="1">Membrane</location>
        <topology evidence="1">Multi-pass membrane protein</topology>
    </subcellularLocation>
</comment>
<evidence type="ECO:0000256" key="7">
    <source>
        <dbReference type="ARBA" id="ARBA00023136"/>
    </source>
</evidence>
<evidence type="ECO:0000256" key="5">
    <source>
        <dbReference type="ARBA" id="ARBA00022842"/>
    </source>
</evidence>